<evidence type="ECO:0000313" key="2">
    <source>
        <dbReference type="EMBL" id="JAR88956.1"/>
    </source>
</evidence>
<name>A0A147BDX0_IXORI</name>
<protein>
    <submittedName>
        <fullName evidence="2">Putative secreted protein</fullName>
    </submittedName>
</protein>
<feature type="signal peptide" evidence="1">
    <location>
        <begin position="1"/>
        <end position="19"/>
    </location>
</feature>
<evidence type="ECO:0000256" key="1">
    <source>
        <dbReference type="SAM" id="SignalP"/>
    </source>
</evidence>
<dbReference type="AlphaFoldDB" id="A0A147BDX0"/>
<organism evidence="2">
    <name type="scientific">Ixodes ricinus</name>
    <name type="common">Common tick</name>
    <name type="synonym">Acarus ricinus</name>
    <dbReference type="NCBI Taxonomy" id="34613"/>
    <lineage>
        <taxon>Eukaryota</taxon>
        <taxon>Metazoa</taxon>
        <taxon>Ecdysozoa</taxon>
        <taxon>Arthropoda</taxon>
        <taxon>Chelicerata</taxon>
        <taxon>Arachnida</taxon>
        <taxon>Acari</taxon>
        <taxon>Parasitiformes</taxon>
        <taxon>Ixodida</taxon>
        <taxon>Ixodoidea</taxon>
        <taxon>Ixodidae</taxon>
        <taxon>Ixodinae</taxon>
        <taxon>Ixodes</taxon>
    </lineage>
</organism>
<feature type="chain" id="PRO_5007542085" evidence="1">
    <location>
        <begin position="20"/>
        <end position="168"/>
    </location>
</feature>
<sequence length="168" mass="18793">MPLLLCPLLSLTKLSLRTALLCACSLFRRHFYERPPGSGFPAAQPPDLCCHFGTFSDSWVGRTVLTPVEDTVWAPLLEEPAIPPHEASGDGSCIEGSWAWVQVCQSFDIGVRGPYLSRPLAARSMSLCLAVYHVPRPLPYLLWCRVSLMCNRLVRRRATKGRRPNESR</sequence>
<dbReference type="EMBL" id="GEGO01006448">
    <property type="protein sequence ID" value="JAR88956.1"/>
    <property type="molecule type" value="Transcribed_RNA"/>
</dbReference>
<proteinExistence type="predicted"/>
<keyword evidence="1" id="KW-0732">Signal</keyword>
<reference evidence="2" key="1">
    <citation type="journal article" date="2018" name="PLoS Negl. Trop. Dis.">
        <title>Sialome diversity of ticks revealed by RNAseq of single tick salivary glands.</title>
        <authorList>
            <person name="Perner J."/>
            <person name="Kropackova S."/>
            <person name="Kopacek P."/>
            <person name="Ribeiro J.M."/>
        </authorList>
    </citation>
    <scope>NUCLEOTIDE SEQUENCE</scope>
    <source>
        <strain evidence="2">Siblings of single egg batch collected in Ceske Budejovice</strain>
        <tissue evidence="2">Salivary glands</tissue>
    </source>
</reference>
<accession>A0A147BDX0</accession>